<keyword evidence="4 6" id="KW-1133">Transmembrane helix</keyword>
<dbReference type="Pfam" id="PF01810">
    <property type="entry name" value="LysE"/>
    <property type="match status" value="1"/>
</dbReference>
<dbReference type="PANTHER" id="PTHR30086">
    <property type="entry name" value="ARGININE EXPORTER PROTEIN ARGO"/>
    <property type="match status" value="1"/>
</dbReference>
<sequence length="208" mass="21621">MTEAIIHGMILAIGLILPLGAQNIFVFNQGAAQPAVLRALPAVLTAAVCDTLLITASVGGISLAVLALKGLTPILYGVGAVFLTVMGWKIWRGGFSGSQAAALPPRGQALYALSVSLLNPHALMDTVGVIGTSSLQYAGWERWTFAGAAALVSWAWFAALAAAGRMLGAADPSGRLLRCMNVISALLLWGMAVMMLLRLLRLLRLAAG</sequence>
<dbReference type="InterPro" id="IPR001123">
    <property type="entry name" value="LeuE-type"/>
</dbReference>
<name>A0A089LWR5_9BACL</name>
<evidence type="ECO:0000256" key="3">
    <source>
        <dbReference type="ARBA" id="ARBA00022692"/>
    </source>
</evidence>
<accession>A0A089LWR5</accession>
<dbReference type="HOGENOM" id="CLU_087840_4_0_9"/>
<evidence type="ECO:0000256" key="1">
    <source>
        <dbReference type="ARBA" id="ARBA00004651"/>
    </source>
</evidence>
<evidence type="ECO:0000256" key="5">
    <source>
        <dbReference type="ARBA" id="ARBA00023136"/>
    </source>
</evidence>
<feature type="transmembrane region" description="Helical" evidence="6">
    <location>
        <begin position="39"/>
        <end position="68"/>
    </location>
</feature>
<organism evidence="7 8">
    <name type="scientific">Paenibacillus stellifer</name>
    <dbReference type="NCBI Taxonomy" id="169760"/>
    <lineage>
        <taxon>Bacteria</taxon>
        <taxon>Bacillati</taxon>
        <taxon>Bacillota</taxon>
        <taxon>Bacilli</taxon>
        <taxon>Bacillales</taxon>
        <taxon>Paenibacillaceae</taxon>
        <taxon>Paenibacillus</taxon>
    </lineage>
</organism>
<reference evidence="7 8" key="1">
    <citation type="submission" date="2014-08" db="EMBL/GenBank/DDBJ databases">
        <title>Comparative genomics of the Paenibacillus odorifer group.</title>
        <authorList>
            <person name="den Bakker H.C."/>
            <person name="Tsai Y.-C."/>
            <person name="Martin N."/>
            <person name="Korlach J."/>
            <person name="Wiedmann M."/>
        </authorList>
    </citation>
    <scope>NUCLEOTIDE SEQUENCE [LARGE SCALE GENOMIC DNA]</scope>
    <source>
        <strain evidence="7 8">DSM 14472</strain>
    </source>
</reference>
<proteinExistence type="predicted"/>
<keyword evidence="5 6" id="KW-0472">Membrane</keyword>
<dbReference type="STRING" id="169760.PSTEL_25350"/>
<evidence type="ECO:0000313" key="8">
    <source>
        <dbReference type="Proteomes" id="UP000029507"/>
    </source>
</evidence>
<dbReference type="OrthoDB" id="5638726at2"/>
<feature type="transmembrane region" description="Helical" evidence="6">
    <location>
        <begin position="176"/>
        <end position="200"/>
    </location>
</feature>
<dbReference type="GO" id="GO:0015171">
    <property type="term" value="F:amino acid transmembrane transporter activity"/>
    <property type="evidence" value="ECO:0007669"/>
    <property type="project" value="TreeGrafter"/>
</dbReference>
<keyword evidence="8" id="KW-1185">Reference proteome</keyword>
<evidence type="ECO:0000256" key="4">
    <source>
        <dbReference type="ARBA" id="ARBA00022989"/>
    </source>
</evidence>
<dbReference type="EMBL" id="CP009286">
    <property type="protein sequence ID" value="AIQ65946.1"/>
    <property type="molecule type" value="Genomic_DNA"/>
</dbReference>
<feature type="transmembrane region" description="Helical" evidence="6">
    <location>
        <begin position="6"/>
        <end position="27"/>
    </location>
</feature>
<dbReference type="GO" id="GO:0005886">
    <property type="term" value="C:plasma membrane"/>
    <property type="evidence" value="ECO:0007669"/>
    <property type="project" value="UniProtKB-SubCell"/>
</dbReference>
<feature type="transmembrane region" description="Helical" evidence="6">
    <location>
        <begin position="143"/>
        <end position="164"/>
    </location>
</feature>
<gene>
    <name evidence="7" type="ORF">PSTEL_25350</name>
</gene>
<comment type="subcellular location">
    <subcellularLocation>
        <location evidence="1">Cell membrane</location>
        <topology evidence="1">Multi-pass membrane protein</topology>
    </subcellularLocation>
</comment>
<keyword evidence="2" id="KW-1003">Cell membrane</keyword>
<dbReference type="Proteomes" id="UP000029507">
    <property type="component" value="Chromosome"/>
</dbReference>
<evidence type="ECO:0000256" key="6">
    <source>
        <dbReference type="SAM" id="Phobius"/>
    </source>
</evidence>
<protein>
    <submittedName>
        <fullName evidence="7">LysE family L-lysine exporter</fullName>
    </submittedName>
</protein>
<dbReference type="AlphaFoldDB" id="A0A089LWR5"/>
<dbReference type="KEGG" id="pste:PSTEL_25350"/>
<dbReference type="RefSeq" id="WP_038699389.1">
    <property type="nucleotide sequence ID" value="NZ_CP009286.1"/>
</dbReference>
<keyword evidence="3 6" id="KW-0812">Transmembrane</keyword>
<evidence type="ECO:0000256" key="2">
    <source>
        <dbReference type="ARBA" id="ARBA00022475"/>
    </source>
</evidence>
<dbReference type="PANTHER" id="PTHR30086:SF20">
    <property type="entry name" value="ARGININE EXPORTER PROTEIN ARGO-RELATED"/>
    <property type="match status" value="1"/>
</dbReference>
<evidence type="ECO:0000313" key="7">
    <source>
        <dbReference type="EMBL" id="AIQ65946.1"/>
    </source>
</evidence>